<organism evidence="2 3">
    <name type="scientific">Burkholderia aenigmatica</name>
    <dbReference type="NCBI Taxonomy" id="2015348"/>
    <lineage>
        <taxon>Bacteria</taxon>
        <taxon>Pseudomonadati</taxon>
        <taxon>Pseudomonadota</taxon>
        <taxon>Betaproteobacteria</taxon>
        <taxon>Burkholderiales</taxon>
        <taxon>Burkholderiaceae</taxon>
        <taxon>Burkholderia</taxon>
        <taxon>Burkholderia cepacia complex</taxon>
    </lineage>
</organism>
<name>A0ABY6XVI7_9BURK</name>
<dbReference type="InterPro" id="IPR048494">
    <property type="entry name" value="Dit-like_N"/>
</dbReference>
<evidence type="ECO:0000259" key="1">
    <source>
        <dbReference type="Pfam" id="PF21821"/>
    </source>
</evidence>
<protein>
    <recommendedName>
        <fullName evidence="1">Dit-like phage tail protein N-terminal domain-containing protein</fullName>
    </recommendedName>
</protein>
<proteinExistence type="predicted"/>
<accession>A0ABY6XVI7</accession>
<gene>
    <name evidence="2" type="ORF">BLA17378_04492</name>
</gene>
<keyword evidence="3" id="KW-1185">Reference proteome</keyword>
<comment type="caution">
    <text evidence="2">The sequence shown here is derived from an EMBL/GenBank/DDBJ whole genome shotgun (WGS) entry which is preliminary data.</text>
</comment>
<feature type="domain" description="Dit-like phage tail protein N-terminal" evidence="1">
    <location>
        <begin position="51"/>
        <end position="159"/>
    </location>
</feature>
<evidence type="ECO:0000313" key="3">
    <source>
        <dbReference type="Proteomes" id="UP000494120"/>
    </source>
</evidence>
<evidence type="ECO:0000313" key="2">
    <source>
        <dbReference type="EMBL" id="VWC89849.1"/>
    </source>
</evidence>
<dbReference type="RefSeq" id="WP_174958543.1">
    <property type="nucleotide sequence ID" value="NZ_CABVQG010000016.1"/>
</dbReference>
<dbReference type="Proteomes" id="UP000494120">
    <property type="component" value="Unassembled WGS sequence"/>
</dbReference>
<reference evidence="2 3" key="1">
    <citation type="submission" date="2019-09" db="EMBL/GenBank/DDBJ databases">
        <authorList>
            <person name="Depoorter E."/>
        </authorList>
    </citation>
    <scope>NUCLEOTIDE SEQUENCE [LARGE SCALE GENOMIC DNA]</scope>
    <source>
        <strain evidence="2 3">R-17378</strain>
    </source>
</reference>
<dbReference type="EMBL" id="CABVQG010000016">
    <property type="protein sequence ID" value="VWC89849.1"/>
    <property type="molecule type" value="Genomic_DNA"/>
</dbReference>
<dbReference type="Pfam" id="PF21821">
    <property type="entry name" value="Dit_like"/>
    <property type="match status" value="1"/>
</dbReference>
<sequence length="201" mass="21740">MANGIPPLLNQVANVANTVQLLVADAQIAFNLFSGPKWGIGQNGFFSIVPDSVLSVSVKRDWQVPNYPQEEGAFQSYNKVTMPFDARISMSKGGTDADRAVFLATIDSMAESTELYDVVMPELIMQNANIVHYDYRRTSTNGIGLLTVDLWLLEIRVAPSPAFTNTAKPSGADAQQGGLVQPQSPMIGTATLFGPNTVIFQ</sequence>